<gene>
    <name evidence="1" type="ORF">OCV77_01405</name>
</gene>
<comment type="caution">
    <text evidence="1">The sequence shown here is derived from an EMBL/GenBank/DDBJ whole genome shotgun (WGS) entry which is preliminary data.</text>
</comment>
<accession>A0ABT2SYU2</accession>
<protein>
    <submittedName>
        <fullName evidence="1">Uncharacterized protein</fullName>
    </submittedName>
</protein>
<dbReference type="RefSeq" id="WP_262572629.1">
    <property type="nucleotide sequence ID" value="NZ_JAOQKJ010000001.1"/>
</dbReference>
<reference evidence="1 2" key="1">
    <citation type="journal article" date="2021" name="ISME Commun">
        <title>Automated analysis of genomic sequences facilitates high-throughput and comprehensive description of bacteria.</title>
        <authorList>
            <person name="Hitch T.C.A."/>
        </authorList>
    </citation>
    <scope>NUCLEOTIDE SEQUENCE [LARGE SCALE GENOMIC DNA]</scope>
    <source>
        <strain evidence="1 2">Sanger_18</strain>
    </source>
</reference>
<organism evidence="1 2">
    <name type="scientific">Suilimivivens aceti</name>
    <dbReference type="NCBI Taxonomy" id="2981774"/>
    <lineage>
        <taxon>Bacteria</taxon>
        <taxon>Bacillati</taxon>
        <taxon>Bacillota</taxon>
        <taxon>Clostridia</taxon>
        <taxon>Lachnospirales</taxon>
        <taxon>Lachnospiraceae</taxon>
        <taxon>Suilimivivens</taxon>
    </lineage>
</organism>
<evidence type="ECO:0000313" key="2">
    <source>
        <dbReference type="Proteomes" id="UP001652432"/>
    </source>
</evidence>
<keyword evidence="2" id="KW-1185">Reference proteome</keyword>
<proteinExistence type="predicted"/>
<dbReference type="Proteomes" id="UP001652432">
    <property type="component" value="Unassembled WGS sequence"/>
</dbReference>
<name>A0ABT2SYU2_9FIRM</name>
<evidence type="ECO:0000313" key="1">
    <source>
        <dbReference type="EMBL" id="MCU6743174.1"/>
    </source>
</evidence>
<dbReference type="EMBL" id="JAOQKJ010000001">
    <property type="protein sequence ID" value="MCU6743174.1"/>
    <property type="molecule type" value="Genomic_DNA"/>
</dbReference>
<sequence>MEIQEIKEELKDSLQKILAYADCDKKLEEAFAKSLISYKRLSQKSSSDDAARILRHELTGLFYKLYEKVFGTFVKTGKLPVVIRMFLEFGYVDEELAGMENAVYLYQLVEQLPTNPGEGVYSLFQWLVAVYAGKKEPSRNELDMDYREYLREEKRMRRISPEEEEALLKNNLSRVNFEIRNMFISVNKITFGQPTTFCPVFSKHTVLKSLSSSLVTAEKVKAVLDKIRSIDFGVFYRDTLYSNPDRGLNGLMIKTEVLPDVILLPNVGSRGVMWQEIEGRKRDTPGRLMCSMFHVEDLEKTFMELAGDFRWEMCKRIQGGRWNDLSEPSLTSEYCDYVQFFKRNRDLSSDTKEKIKMQMGRARNNYRQMFVSDYVLWLRYESTGSPRLNKVVRQILAVYCPFSAAVRNKVAVNPLFKEPIEKYTIIHSKEVHKITLLCKKMETTGGVPTELAEYLRYLES</sequence>